<proteinExistence type="predicted"/>
<feature type="non-terminal residue" evidence="1">
    <location>
        <position position="138"/>
    </location>
</feature>
<dbReference type="Proteomes" id="UP001529510">
    <property type="component" value="Unassembled WGS sequence"/>
</dbReference>
<name>A0ABD0MAJ4_CIRMR</name>
<dbReference type="AlphaFoldDB" id="A0ABD0MAJ4"/>
<dbReference type="EMBL" id="JAMKFB020000908">
    <property type="protein sequence ID" value="KAL0146639.1"/>
    <property type="molecule type" value="Genomic_DNA"/>
</dbReference>
<keyword evidence="2" id="KW-1185">Reference proteome</keyword>
<accession>A0ABD0MAJ4</accession>
<sequence>GTLIGLMGEGGKFSPLSWQSKKIRRVVRSTLAGETLALSDGRDNAIVLTTLLSELTTGNAELNTPLLICVTDNHSLFDDLKSTKQVSEKRLRLEISSIKELIQSKRIKKVLCSSSSSCRFRFKGLYADHDWQKSHDVT</sequence>
<evidence type="ECO:0000313" key="2">
    <source>
        <dbReference type="Proteomes" id="UP001529510"/>
    </source>
</evidence>
<evidence type="ECO:0000313" key="1">
    <source>
        <dbReference type="EMBL" id="KAL0146639.1"/>
    </source>
</evidence>
<organism evidence="1 2">
    <name type="scientific">Cirrhinus mrigala</name>
    <name type="common">Mrigala</name>
    <dbReference type="NCBI Taxonomy" id="683832"/>
    <lineage>
        <taxon>Eukaryota</taxon>
        <taxon>Metazoa</taxon>
        <taxon>Chordata</taxon>
        <taxon>Craniata</taxon>
        <taxon>Vertebrata</taxon>
        <taxon>Euteleostomi</taxon>
        <taxon>Actinopterygii</taxon>
        <taxon>Neopterygii</taxon>
        <taxon>Teleostei</taxon>
        <taxon>Ostariophysi</taxon>
        <taxon>Cypriniformes</taxon>
        <taxon>Cyprinidae</taxon>
        <taxon>Labeoninae</taxon>
        <taxon>Labeonini</taxon>
        <taxon>Cirrhinus</taxon>
    </lineage>
</organism>
<comment type="caution">
    <text evidence="1">The sequence shown here is derived from an EMBL/GenBank/DDBJ whole genome shotgun (WGS) entry which is preliminary data.</text>
</comment>
<gene>
    <name evidence="1" type="ORF">M9458_057979</name>
</gene>
<protein>
    <submittedName>
        <fullName evidence="1">Uncharacterized protein</fullName>
    </submittedName>
</protein>
<reference evidence="1 2" key="1">
    <citation type="submission" date="2024-05" db="EMBL/GenBank/DDBJ databases">
        <title>Genome sequencing and assembly of Indian major carp, Cirrhinus mrigala (Hamilton, 1822).</title>
        <authorList>
            <person name="Mohindra V."/>
            <person name="Chowdhury L.M."/>
            <person name="Lal K."/>
            <person name="Jena J.K."/>
        </authorList>
    </citation>
    <scope>NUCLEOTIDE SEQUENCE [LARGE SCALE GENOMIC DNA]</scope>
    <source>
        <strain evidence="1">CM1030</strain>
        <tissue evidence="1">Blood</tissue>
    </source>
</reference>
<feature type="non-terminal residue" evidence="1">
    <location>
        <position position="1"/>
    </location>
</feature>